<gene>
    <name evidence="5" type="ORF">L207DRAFT_568801</name>
</gene>
<feature type="domain" description="AMP-dependent synthetase/ligase" evidence="3">
    <location>
        <begin position="23"/>
        <end position="397"/>
    </location>
</feature>
<dbReference type="InterPro" id="IPR020845">
    <property type="entry name" value="AMP-binding_CS"/>
</dbReference>
<proteinExistence type="inferred from homology"/>
<dbReference type="STRING" id="1149755.A0A2J6RDH9"/>
<dbReference type="GO" id="GO:0016405">
    <property type="term" value="F:CoA-ligase activity"/>
    <property type="evidence" value="ECO:0007669"/>
    <property type="project" value="TreeGrafter"/>
</dbReference>
<dbReference type="CDD" id="cd05911">
    <property type="entry name" value="Firefly_Luc_like"/>
    <property type="match status" value="1"/>
</dbReference>
<protein>
    <submittedName>
        <fullName evidence="5">Putative phenylacetyl-CoA ligase</fullName>
    </submittedName>
</protein>
<evidence type="ECO:0000256" key="1">
    <source>
        <dbReference type="ARBA" id="ARBA00006432"/>
    </source>
</evidence>
<dbReference type="SUPFAM" id="SSF56801">
    <property type="entry name" value="Acetyl-CoA synthetase-like"/>
    <property type="match status" value="1"/>
</dbReference>
<evidence type="ECO:0000259" key="3">
    <source>
        <dbReference type="Pfam" id="PF00501"/>
    </source>
</evidence>
<dbReference type="PROSITE" id="PS00455">
    <property type="entry name" value="AMP_BINDING"/>
    <property type="match status" value="1"/>
</dbReference>
<dbReference type="Gene3D" id="3.30.300.30">
    <property type="match status" value="1"/>
</dbReference>
<dbReference type="PANTHER" id="PTHR24096:SF149">
    <property type="entry name" value="AMP-BINDING DOMAIN-CONTAINING PROTEIN-RELATED"/>
    <property type="match status" value="1"/>
</dbReference>
<accession>A0A2J6RDH9</accession>
<dbReference type="Pfam" id="PF00501">
    <property type="entry name" value="AMP-binding"/>
    <property type="match status" value="1"/>
</dbReference>
<dbReference type="Pfam" id="PF13193">
    <property type="entry name" value="AMP-binding_C"/>
    <property type="match status" value="1"/>
</dbReference>
<comment type="similarity">
    <text evidence="1">Belongs to the ATP-dependent AMP-binding enzyme family.</text>
</comment>
<dbReference type="InterPro" id="IPR045851">
    <property type="entry name" value="AMP-bd_C_sf"/>
</dbReference>
<evidence type="ECO:0000313" key="6">
    <source>
        <dbReference type="Proteomes" id="UP000235786"/>
    </source>
</evidence>
<dbReference type="PANTHER" id="PTHR24096">
    <property type="entry name" value="LONG-CHAIN-FATTY-ACID--COA LIGASE"/>
    <property type="match status" value="1"/>
</dbReference>
<keyword evidence="2 5" id="KW-0436">Ligase</keyword>
<evidence type="ECO:0000313" key="5">
    <source>
        <dbReference type="EMBL" id="PMD36572.1"/>
    </source>
</evidence>
<dbReference type="InterPro" id="IPR000873">
    <property type="entry name" value="AMP-dep_synth/lig_dom"/>
</dbReference>
<keyword evidence="6" id="KW-1185">Reference proteome</keyword>
<dbReference type="OrthoDB" id="6509636at2759"/>
<dbReference type="InterPro" id="IPR025110">
    <property type="entry name" value="AMP-bd_C"/>
</dbReference>
<reference evidence="5 6" key="1">
    <citation type="submission" date="2016-04" db="EMBL/GenBank/DDBJ databases">
        <title>A degradative enzymes factory behind the ericoid mycorrhizal symbiosis.</title>
        <authorList>
            <consortium name="DOE Joint Genome Institute"/>
            <person name="Martino E."/>
            <person name="Morin E."/>
            <person name="Grelet G."/>
            <person name="Kuo A."/>
            <person name="Kohler A."/>
            <person name="Daghino S."/>
            <person name="Barry K."/>
            <person name="Choi C."/>
            <person name="Cichocki N."/>
            <person name="Clum A."/>
            <person name="Copeland A."/>
            <person name="Hainaut M."/>
            <person name="Haridas S."/>
            <person name="Labutti K."/>
            <person name="Lindquist E."/>
            <person name="Lipzen A."/>
            <person name="Khouja H.-R."/>
            <person name="Murat C."/>
            <person name="Ohm R."/>
            <person name="Olson A."/>
            <person name="Spatafora J."/>
            <person name="Veneault-Fourrey C."/>
            <person name="Henrissat B."/>
            <person name="Grigoriev I."/>
            <person name="Martin F."/>
            <person name="Perotto S."/>
        </authorList>
    </citation>
    <scope>NUCLEOTIDE SEQUENCE [LARGE SCALE GENOMIC DNA]</scope>
    <source>
        <strain evidence="5 6">F</strain>
    </source>
</reference>
<evidence type="ECO:0000259" key="4">
    <source>
        <dbReference type="Pfam" id="PF13193"/>
    </source>
</evidence>
<dbReference type="InterPro" id="IPR042099">
    <property type="entry name" value="ANL_N_sf"/>
</dbReference>
<feature type="domain" description="AMP-binding enzyme C-terminal" evidence="4">
    <location>
        <begin position="448"/>
        <end position="530"/>
    </location>
</feature>
<dbReference type="Gene3D" id="3.40.50.12780">
    <property type="entry name" value="N-terminal domain of ligase-like"/>
    <property type="match status" value="1"/>
</dbReference>
<organism evidence="5 6">
    <name type="scientific">Hyaloscypha variabilis (strain UAMH 11265 / GT02V1 / F)</name>
    <name type="common">Meliniomyces variabilis</name>
    <dbReference type="NCBI Taxonomy" id="1149755"/>
    <lineage>
        <taxon>Eukaryota</taxon>
        <taxon>Fungi</taxon>
        <taxon>Dikarya</taxon>
        <taxon>Ascomycota</taxon>
        <taxon>Pezizomycotina</taxon>
        <taxon>Leotiomycetes</taxon>
        <taxon>Helotiales</taxon>
        <taxon>Hyaloscyphaceae</taxon>
        <taxon>Hyaloscypha</taxon>
        <taxon>Hyaloscypha variabilis</taxon>
    </lineage>
</organism>
<dbReference type="AlphaFoldDB" id="A0A2J6RDH9"/>
<name>A0A2J6RDH9_HYAVF</name>
<sequence length="554" mass="61193">MATESPFPPVVIPEVDIWEFLFEQERDFPDERVIFTQSNAPRQYRFIDVKNTGAAFGHALRSLWNWQKGDVLGFYSPNCVDTPALHFGTFWAGGIASPANPTYSVGELAFQLKNSGAKALVTQAFCLENALEAARIAGIPKNRILLVGNEKNSEVLHFIDFLSDARFTDPTDRVVNSPEDAACILYSSGTTGLPKGVQTTHQNTVFNLLAYQEVQGNLSSKLGSDGRGDTIICVLPFFHAFGLILGMTHSLMIGIKAVVMPSFDLEAYCRAIQEHRVTFLYMVPPIVLGLSKSPIVDKYDLSSVKMGLAGAAPVAHELVDALWNRLKIPVKQGYGMTELTVITFLQRPGDWRSKIGSIGNLLPNMSAKIMSESGSPIPIGETGEIWVKGPHVCAGYLNNPTATENMMTPDGFLKTGDIGYQNKDGDFYITDRLKELIKYKALQVAPAELEGILVSHEKLADACVLGVYDPDRATEIPRAYVVKAISARETEDSVLEKEIQEWFNKKVANHKQLRGGIRFTDVIPKSASGKILRRILRDKMRAEEPKKKVTKSKL</sequence>
<evidence type="ECO:0000256" key="2">
    <source>
        <dbReference type="ARBA" id="ARBA00022598"/>
    </source>
</evidence>
<dbReference type="Proteomes" id="UP000235786">
    <property type="component" value="Unassembled WGS sequence"/>
</dbReference>
<dbReference type="EMBL" id="KZ613950">
    <property type="protein sequence ID" value="PMD36572.1"/>
    <property type="molecule type" value="Genomic_DNA"/>
</dbReference>